<keyword evidence="6" id="KW-1185">Reference proteome</keyword>
<dbReference type="SMART" id="SM00866">
    <property type="entry name" value="UTRA"/>
    <property type="match status" value="1"/>
</dbReference>
<feature type="domain" description="HTH gntR-type" evidence="4">
    <location>
        <begin position="33"/>
        <end position="101"/>
    </location>
</feature>
<gene>
    <name evidence="5" type="ORF">J2S01_001357</name>
</gene>
<evidence type="ECO:0000256" key="1">
    <source>
        <dbReference type="ARBA" id="ARBA00023015"/>
    </source>
</evidence>
<dbReference type="PROSITE" id="PS50949">
    <property type="entry name" value="HTH_GNTR"/>
    <property type="match status" value="1"/>
</dbReference>
<dbReference type="InterPro" id="IPR000524">
    <property type="entry name" value="Tscrpt_reg_HTH_GntR"/>
</dbReference>
<dbReference type="Gene3D" id="1.10.10.10">
    <property type="entry name" value="Winged helix-like DNA-binding domain superfamily/Winged helix DNA-binding domain"/>
    <property type="match status" value="1"/>
</dbReference>
<dbReference type="InterPro" id="IPR050679">
    <property type="entry name" value="Bact_HTH_transcr_reg"/>
</dbReference>
<comment type="caution">
    <text evidence="5">The sequence shown here is derived from an EMBL/GenBank/DDBJ whole genome shotgun (WGS) entry which is preliminary data.</text>
</comment>
<evidence type="ECO:0000313" key="6">
    <source>
        <dbReference type="Proteomes" id="UP001239167"/>
    </source>
</evidence>
<dbReference type="EMBL" id="JAUSUE010000008">
    <property type="protein sequence ID" value="MDQ0203640.1"/>
    <property type="molecule type" value="Genomic_DNA"/>
</dbReference>
<accession>A0ABT9Y821</accession>
<dbReference type="Pfam" id="PF00392">
    <property type="entry name" value="GntR"/>
    <property type="match status" value="1"/>
</dbReference>
<name>A0ABT9Y821_9FIRM</name>
<evidence type="ECO:0000256" key="2">
    <source>
        <dbReference type="ARBA" id="ARBA00023125"/>
    </source>
</evidence>
<dbReference type="CDD" id="cd07377">
    <property type="entry name" value="WHTH_GntR"/>
    <property type="match status" value="1"/>
</dbReference>
<keyword evidence="3" id="KW-0804">Transcription</keyword>
<keyword evidence="1" id="KW-0805">Transcription regulation</keyword>
<dbReference type="Pfam" id="PF07702">
    <property type="entry name" value="UTRA"/>
    <property type="match status" value="1"/>
</dbReference>
<dbReference type="PANTHER" id="PTHR44846:SF1">
    <property type="entry name" value="MANNOSYL-D-GLYCERATE TRANSPORT_METABOLISM SYSTEM REPRESSOR MNGR-RELATED"/>
    <property type="match status" value="1"/>
</dbReference>
<dbReference type="InterPro" id="IPR036388">
    <property type="entry name" value="WH-like_DNA-bd_sf"/>
</dbReference>
<dbReference type="Proteomes" id="UP001239167">
    <property type="component" value="Unassembled WGS sequence"/>
</dbReference>
<dbReference type="InterPro" id="IPR028978">
    <property type="entry name" value="Chorismate_lyase_/UTRA_dom_sf"/>
</dbReference>
<dbReference type="SUPFAM" id="SSF64288">
    <property type="entry name" value="Chorismate lyase-like"/>
    <property type="match status" value="1"/>
</dbReference>
<dbReference type="InterPro" id="IPR036390">
    <property type="entry name" value="WH_DNA-bd_sf"/>
</dbReference>
<evidence type="ECO:0000313" key="5">
    <source>
        <dbReference type="EMBL" id="MDQ0203640.1"/>
    </source>
</evidence>
<dbReference type="Gene3D" id="3.40.1410.10">
    <property type="entry name" value="Chorismate lyase-like"/>
    <property type="match status" value="1"/>
</dbReference>
<dbReference type="SMART" id="SM00345">
    <property type="entry name" value="HTH_GNTR"/>
    <property type="match status" value="1"/>
</dbReference>
<keyword evidence="2" id="KW-0238">DNA-binding</keyword>
<reference evidence="5 6" key="1">
    <citation type="submission" date="2023-07" db="EMBL/GenBank/DDBJ databases">
        <title>Genomic Encyclopedia of Type Strains, Phase IV (KMG-IV): sequencing the most valuable type-strain genomes for metagenomic binning, comparative biology and taxonomic classification.</title>
        <authorList>
            <person name="Goeker M."/>
        </authorList>
    </citation>
    <scope>NUCLEOTIDE SEQUENCE [LARGE SCALE GENOMIC DNA]</scope>
    <source>
        <strain evidence="5 6">DSM 16980</strain>
    </source>
</reference>
<protein>
    <submittedName>
        <fullName evidence="5">GntR family transcriptional regulator</fullName>
    </submittedName>
</protein>
<dbReference type="PANTHER" id="PTHR44846">
    <property type="entry name" value="MANNOSYL-D-GLYCERATE TRANSPORT/METABOLISM SYSTEM REPRESSOR MNGR-RELATED"/>
    <property type="match status" value="1"/>
</dbReference>
<proteinExistence type="predicted"/>
<evidence type="ECO:0000259" key="4">
    <source>
        <dbReference type="PROSITE" id="PS50949"/>
    </source>
</evidence>
<dbReference type="InterPro" id="IPR011663">
    <property type="entry name" value="UTRA"/>
</dbReference>
<sequence length="285" mass="32744">MINLRKYLKYVRNKNLDIDYFKSTFHFSAEKNIPLYEQLIAYIKIQIQQGVLKPGDQMITENDLCGALNISRTTVRQCMNRLVEEGLLIRQRGRGSFIANPKLKRNINYLYNFTENMRSIGASPTSVVLTKEVSNITNKQLITSLQLPETDPRAFHLLRLRCANGTPLLLENTYIPYYLCSGIEQFNFEAVSLYDTLSSHYSLNLYHASETIEAIIIKGAVAKLLKCSSNTPGYQIERVSHLDSGYVFELTTSTTRADKCIFRLELYKNANFSKNKLDFQRSIHI</sequence>
<evidence type="ECO:0000256" key="3">
    <source>
        <dbReference type="ARBA" id="ARBA00023163"/>
    </source>
</evidence>
<dbReference type="SUPFAM" id="SSF46785">
    <property type="entry name" value="Winged helix' DNA-binding domain"/>
    <property type="match status" value="1"/>
</dbReference>
<organism evidence="5 6">
    <name type="scientific">Pectinatus haikarae</name>
    <dbReference type="NCBI Taxonomy" id="349096"/>
    <lineage>
        <taxon>Bacteria</taxon>
        <taxon>Bacillati</taxon>
        <taxon>Bacillota</taxon>
        <taxon>Negativicutes</taxon>
        <taxon>Selenomonadales</taxon>
        <taxon>Selenomonadaceae</taxon>
        <taxon>Pectinatus</taxon>
    </lineage>
</organism>
<dbReference type="PRINTS" id="PR00035">
    <property type="entry name" value="HTHGNTR"/>
</dbReference>